<gene>
    <name evidence="4" type="ORF">HNR10_003571</name>
</gene>
<dbReference type="GO" id="GO:0004674">
    <property type="term" value="F:protein serine/threonine kinase activity"/>
    <property type="evidence" value="ECO:0007669"/>
    <property type="project" value="UniProtKB-KW"/>
</dbReference>
<reference evidence="4 5" key="1">
    <citation type="submission" date="2020-07" db="EMBL/GenBank/DDBJ databases">
        <title>Sequencing the genomes of 1000 actinobacteria strains.</title>
        <authorList>
            <person name="Klenk H.-P."/>
        </authorList>
    </citation>
    <scope>NUCLEOTIDE SEQUENCE [LARGE SCALE GENOMIC DNA]</scope>
    <source>
        <strain evidence="4 5">DSM 44442</strain>
    </source>
</reference>
<evidence type="ECO:0000313" key="5">
    <source>
        <dbReference type="Proteomes" id="UP000572051"/>
    </source>
</evidence>
<protein>
    <submittedName>
        <fullName evidence="4">Anti-sigma regulatory factor (Ser/Thr protein kinase)</fullName>
    </submittedName>
</protein>
<evidence type="ECO:0000256" key="2">
    <source>
        <dbReference type="SAM" id="MobiDB-lite"/>
    </source>
</evidence>
<keyword evidence="5" id="KW-1185">Reference proteome</keyword>
<dbReference type="Pfam" id="PF13581">
    <property type="entry name" value="HATPase_c_2"/>
    <property type="match status" value="1"/>
</dbReference>
<sequence length="169" mass="17954">MISTASTTGLIGQGPTTAAREEPAVEPSTAKDTLALDARAHESHRLPGTLASAIKARRLVGDFLDRLQHNRLAEAATLAISEIVTNAVTHGRPPVHLDLTWLTGGTPTLRVDVHDHGHVTLHAVAGEAAEEAESGRGLFIVENVTDRWGLTPHPVHGTHAWFEIEAATA</sequence>
<dbReference type="PANTHER" id="PTHR35526">
    <property type="entry name" value="ANTI-SIGMA-F FACTOR RSBW-RELATED"/>
    <property type="match status" value="1"/>
</dbReference>
<dbReference type="InterPro" id="IPR003594">
    <property type="entry name" value="HATPase_dom"/>
</dbReference>
<dbReference type="InterPro" id="IPR050267">
    <property type="entry name" value="Anti-sigma-factor_SerPK"/>
</dbReference>
<dbReference type="Gene3D" id="3.30.565.10">
    <property type="entry name" value="Histidine kinase-like ATPase, C-terminal domain"/>
    <property type="match status" value="1"/>
</dbReference>
<accession>A0A7Z0EP41</accession>
<dbReference type="PANTHER" id="PTHR35526:SF3">
    <property type="entry name" value="ANTI-SIGMA-F FACTOR RSBW"/>
    <property type="match status" value="1"/>
</dbReference>
<dbReference type="AlphaFoldDB" id="A0A7Z0EP41"/>
<name>A0A7Z0EP41_9ACTN</name>
<keyword evidence="1" id="KW-0723">Serine/threonine-protein kinase</keyword>
<keyword evidence="1" id="KW-0418">Kinase</keyword>
<evidence type="ECO:0000259" key="3">
    <source>
        <dbReference type="Pfam" id="PF13581"/>
    </source>
</evidence>
<evidence type="ECO:0000256" key="1">
    <source>
        <dbReference type="ARBA" id="ARBA00022527"/>
    </source>
</evidence>
<dbReference type="CDD" id="cd16936">
    <property type="entry name" value="HATPase_RsbW-like"/>
    <property type="match status" value="1"/>
</dbReference>
<evidence type="ECO:0000313" key="4">
    <source>
        <dbReference type="EMBL" id="NYJ35690.1"/>
    </source>
</evidence>
<dbReference type="RefSeq" id="WP_179825006.1">
    <property type="nucleotide sequence ID" value="NZ_JACCFS010000001.1"/>
</dbReference>
<proteinExistence type="predicted"/>
<dbReference type="EMBL" id="JACCFS010000001">
    <property type="protein sequence ID" value="NYJ35690.1"/>
    <property type="molecule type" value="Genomic_DNA"/>
</dbReference>
<feature type="domain" description="Histidine kinase/HSP90-like ATPase" evidence="3">
    <location>
        <begin position="47"/>
        <end position="148"/>
    </location>
</feature>
<keyword evidence="1" id="KW-0808">Transferase</keyword>
<dbReference type="SUPFAM" id="SSF55874">
    <property type="entry name" value="ATPase domain of HSP90 chaperone/DNA topoisomerase II/histidine kinase"/>
    <property type="match status" value="1"/>
</dbReference>
<dbReference type="InterPro" id="IPR036890">
    <property type="entry name" value="HATPase_C_sf"/>
</dbReference>
<feature type="compositionally biased region" description="Polar residues" evidence="2">
    <location>
        <begin position="1"/>
        <end position="16"/>
    </location>
</feature>
<feature type="region of interest" description="Disordered" evidence="2">
    <location>
        <begin position="1"/>
        <end position="29"/>
    </location>
</feature>
<organism evidence="4 5">
    <name type="scientific">Nocardiopsis aegyptia</name>
    <dbReference type="NCBI Taxonomy" id="220378"/>
    <lineage>
        <taxon>Bacteria</taxon>
        <taxon>Bacillati</taxon>
        <taxon>Actinomycetota</taxon>
        <taxon>Actinomycetes</taxon>
        <taxon>Streptosporangiales</taxon>
        <taxon>Nocardiopsidaceae</taxon>
        <taxon>Nocardiopsis</taxon>
    </lineage>
</organism>
<dbReference type="Proteomes" id="UP000572051">
    <property type="component" value="Unassembled WGS sequence"/>
</dbReference>
<comment type="caution">
    <text evidence="4">The sequence shown here is derived from an EMBL/GenBank/DDBJ whole genome shotgun (WGS) entry which is preliminary data.</text>
</comment>